<evidence type="ECO:0000313" key="6">
    <source>
        <dbReference type="Proteomes" id="UP001491310"/>
    </source>
</evidence>
<dbReference type="SUPFAM" id="SSF50630">
    <property type="entry name" value="Acid proteases"/>
    <property type="match status" value="1"/>
</dbReference>
<reference evidence="5 6" key="1">
    <citation type="journal article" date="2024" name="Nat. Commun.">
        <title>Phylogenomics reveals the evolutionary origins of lichenization in chlorophyte algae.</title>
        <authorList>
            <person name="Puginier C."/>
            <person name="Libourel C."/>
            <person name="Otte J."/>
            <person name="Skaloud P."/>
            <person name="Haon M."/>
            <person name="Grisel S."/>
            <person name="Petersen M."/>
            <person name="Berrin J.G."/>
            <person name="Delaux P.M."/>
            <person name="Dal Grande F."/>
            <person name="Keller J."/>
        </authorList>
    </citation>
    <scope>NUCLEOTIDE SEQUENCE [LARGE SCALE GENOMIC DNA]</scope>
    <source>
        <strain evidence="5 6">SAG 216-7</strain>
    </source>
</reference>
<dbReference type="EMBL" id="JALJOT010000008">
    <property type="protein sequence ID" value="KAK9908236.1"/>
    <property type="molecule type" value="Genomic_DNA"/>
</dbReference>
<dbReference type="Proteomes" id="UP001491310">
    <property type="component" value="Unassembled WGS sequence"/>
</dbReference>
<evidence type="ECO:0000259" key="4">
    <source>
        <dbReference type="PROSITE" id="PS51767"/>
    </source>
</evidence>
<dbReference type="PRINTS" id="PR00792">
    <property type="entry name" value="PEPSIN"/>
</dbReference>
<keyword evidence="2" id="KW-0645">Protease</keyword>
<dbReference type="InterPro" id="IPR033121">
    <property type="entry name" value="PEPTIDASE_A1"/>
</dbReference>
<feature type="signal peptide" evidence="3">
    <location>
        <begin position="1"/>
        <end position="21"/>
    </location>
</feature>
<evidence type="ECO:0000256" key="1">
    <source>
        <dbReference type="ARBA" id="ARBA00007447"/>
    </source>
</evidence>
<dbReference type="PANTHER" id="PTHR47966:SF51">
    <property type="entry name" value="BETA-SITE APP-CLEAVING ENZYME, ISOFORM A-RELATED"/>
    <property type="match status" value="1"/>
</dbReference>
<protein>
    <recommendedName>
        <fullName evidence="4">Peptidase A1 domain-containing protein</fullName>
    </recommendedName>
</protein>
<proteinExistence type="inferred from homology"/>
<feature type="domain" description="Peptidase A1" evidence="4">
    <location>
        <begin position="48"/>
        <end position="385"/>
    </location>
</feature>
<organism evidence="5 6">
    <name type="scientific">Coccomyxa subellipsoidea</name>
    <dbReference type="NCBI Taxonomy" id="248742"/>
    <lineage>
        <taxon>Eukaryota</taxon>
        <taxon>Viridiplantae</taxon>
        <taxon>Chlorophyta</taxon>
        <taxon>core chlorophytes</taxon>
        <taxon>Trebouxiophyceae</taxon>
        <taxon>Trebouxiophyceae incertae sedis</taxon>
        <taxon>Coccomyxaceae</taxon>
        <taxon>Coccomyxa</taxon>
    </lineage>
</organism>
<accession>A0ABR2YME2</accession>
<dbReference type="InterPro" id="IPR001461">
    <property type="entry name" value="Aspartic_peptidase_A1"/>
</dbReference>
<evidence type="ECO:0000256" key="2">
    <source>
        <dbReference type="RuleBase" id="RU000454"/>
    </source>
</evidence>
<dbReference type="PANTHER" id="PTHR47966">
    <property type="entry name" value="BETA-SITE APP-CLEAVING ENZYME, ISOFORM A-RELATED"/>
    <property type="match status" value="1"/>
</dbReference>
<dbReference type="InterPro" id="IPR034164">
    <property type="entry name" value="Pepsin-like_dom"/>
</dbReference>
<dbReference type="InterPro" id="IPR001969">
    <property type="entry name" value="Aspartic_peptidase_AS"/>
</dbReference>
<comment type="caution">
    <text evidence="5">The sequence shown here is derived from an EMBL/GenBank/DDBJ whole genome shotgun (WGS) entry which is preliminary data.</text>
</comment>
<name>A0ABR2YME2_9CHLO</name>
<dbReference type="PROSITE" id="PS00141">
    <property type="entry name" value="ASP_PROTEASE"/>
    <property type="match status" value="1"/>
</dbReference>
<dbReference type="Gene3D" id="2.40.70.10">
    <property type="entry name" value="Acid Proteases"/>
    <property type="match status" value="2"/>
</dbReference>
<gene>
    <name evidence="5" type="ORF">WJX75_004645</name>
</gene>
<keyword evidence="2" id="KW-0378">Hydrolase</keyword>
<keyword evidence="6" id="KW-1185">Reference proteome</keyword>
<feature type="chain" id="PRO_5046817160" description="Peptidase A1 domain-containing protein" evidence="3">
    <location>
        <begin position="22"/>
        <end position="392"/>
    </location>
</feature>
<dbReference type="PROSITE" id="PS51767">
    <property type="entry name" value="PEPTIDASE_A1"/>
    <property type="match status" value="1"/>
</dbReference>
<comment type="similarity">
    <text evidence="1 2">Belongs to the peptidase A1 family.</text>
</comment>
<keyword evidence="2" id="KW-0064">Aspartyl protease</keyword>
<dbReference type="InterPro" id="IPR021109">
    <property type="entry name" value="Peptidase_aspartic_dom_sf"/>
</dbReference>
<evidence type="ECO:0000256" key="3">
    <source>
        <dbReference type="SAM" id="SignalP"/>
    </source>
</evidence>
<dbReference type="CDD" id="cd05471">
    <property type="entry name" value="pepsin_like"/>
    <property type="match status" value="1"/>
</dbReference>
<keyword evidence="3" id="KW-0732">Signal</keyword>
<dbReference type="Pfam" id="PF00026">
    <property type="entry name" value="Asp"/>
    <property type="match status" value="1"/>
</dbReference>
<sequence length="392" mass="41439">MQRPRIILALQLAALVSFVLGDSTTIKLYRKNPQLDAVASRASQNVVYYGEFYLGTPAKQFTGCFDTGSSDTWVPSVACLDPSCQTHDRFNPMQSSTFKSSASSGTPAASVLQRTSSWGPFMVTYGTGQVAGTVAADSLTVGNITVANQGFGLVLRASTDFLDISCDGLFGLGFPQISNLQTTPAFFNMLSDGQLDQPVFSLYLNPDVTKEPAGELSFGIVNPSRYVGKLTYTPVVEKKYWTVGLSGVQVSGVDVTVQATQVVIDSGTSACLLGADDAAAIHKAIPGVYLDRQSGYWVVKGGCAAVDSLPPVTFVIGGTPYDMPPQLWTRPAASESSTDFSGQCVSVLIGSGLSSNTILGAPFLRAFYSVYTYDMASKVAQIGFAQAANGNK</sequence>
<evidence type="ECO:0000313" key="5">
    <source>
        <dbReference type="EMBL" id="KAK9908236.1"/>
    </source>
</evidence>